<dbReference type="InterPro" id="IPR044691">
    <property type="entry name" value="DCC1_Trx"/>
</dbReference>
<protein>
    <recommendedName>
        <fullName evidence="3">DUF393 domain-containing protein</fullName>
    </recommendedName>
</protein>
<evidence type="ECO:0008006" key="3">
    <source>
        <dbReference type="Google" id="ProtNLM"/>
    </source>
</evidence>
<accession>A0ABR5ILA9</accession>
<evidence type="ECO:0000313" key="1">
    <source>
        <dbReference type="EMBL" id="KND21860.1"/>
    </source>
</evidence>
<dbReference type="Pfam" id="PF04134">
    <property type="entry name" value="DCC1-like"/>
    <property type="match status" value="1"/>
</dbReference>
<name>A0ABR5ILA9_9HYPH</name>
<comment type="caution">
    <text evidence="1">The sequence shown here is derived from an EMBL/GenBank/DDBJ whole genome shotgun (WGS) entry which is preliminary data.</text>
</comment>
<dbReference type="Proteomes" id="UP000053900">
    <property type="component" value="Unassembled WGS sequence"/>
</dbReference>
<gene>
    <name evidence="1" type="ORF">AFK20_07975</name>
</gene>
<reference evidence="1 2" key="1">
    <citation type="submission" date="2015-07" db="EMBL/GenBank/DDBJ databases">
        <title>Draft genome of Enhydrobacter aerosaccus.</title>
        <authorList>
            <person name="Wang X."/>
        </authorList>
    </citation>
    <scope>NUCLEOTIDE SEQUENCE [LARGE SCALE GENOMIC DNA]</scope>
    <source>
        <strain evidence="1 2">CGMCC9176</strain>
    </source>
</reference>
<keyword evidence="2" id="KW-1185">Reference proteome</keyword>
<organism evidence="1 2">
    <name type="scientific">Enhydrobacter aerosaccus</name>
    <dbReference type="NCBI Taxonomy" id="225324"/>
    <lineage>
        <taxon>Bacteria</taxon>
        <taxon>Pseudomonadati</taxon>
        <taxon>Pseudomonadota</taxon>
        <taxon>Alphaproteobacteria</taxon>
        <taxon>Hyphomicrobiales</taxon>
        <taxon>Enhydrobacter</taxon>
    </lineage>
</organism>
<dbReference type="InterPro" id="IPR007263">
    <property type="entry name" value="DCC1-like"/>
</dbReference>
<dbReference type="PANTHER" id="PTHR34290">
    <property type="entry name" value="SI:CH73-390P7.2"/>
    <property type="match status" value="1"/>
</dbReference>
<sequence>MITMYYDNTCPVCRTEALHMAEKKPDAIRIVSINDAREELAKFGISEDEAMTYLCVRDKQGNLQKGMDAVRLLYKTAQLPFATMFEWPVVKQASDMIYPIFARHRNRVPNWMTQLVYGKVAADCKEGMCKTRGK</sequence>
<evidence type="ECO:0000313" key="2">
    <source>
        <dbReference type="Proteomes" id="UP000053900"/>
    </source>
</evidence>
<dbReference type="PANTHER" id="PTHR34290:SF2">
    <property type="entry name" value="OS04G0668800 PROTEIN"/>
    <property type="match status" value="1"/>
</dbReference>
<dbReference type="EMBL" id="LGSW01000005">
    <property type="protein sequence ID" value="KND21860.1"/>
    <property type="molecule type" value="Genomic_DNA"/>
</dbReference>
<proteinExistence type="predicted"/>